<accession>A0ABY3W9K7</accession>
<dbReference type="InterPro" id="IPR036291">
    <property type="entry name" value="NAD(P)-bd_dom_sf"/>
</dbReference>
<dbReference type="PANTHER" id="PTHR47129:SF1">
    <property type="entry name" value="NMRA-LIKE DOMAIN-CONTAINING PROTEIN"/>
    <property type="match status" value="1"/>
</dbReference>
<dbReference type="EMBL" id="CP093326">
    <property type="protein sequence ID" value="UNK46166.1"/>
    <property type="molecule type" value="Genomic_DNA"/>
</dbReference>
<feature type="domain" description="NmrA-like" evidence="1">
    <location>
        <begin position="11"/>
        <end position="226"/>
    </location>
</feature>
<dbReference type="Gene3D" id="3.90.25.10">
    <property type="entry name" value="UDP-galactose 4-epimerase, domain 1"/>
    <property type="match status" value="1"/>
</dbReference>
<evidence type="ECO:0000313" key="3">
    <source>
        <dbReference type="Proteomes" id="UP000829069"/>
    </source>
</evidence>
<reference evidence="2 3" key="1">
    <citation type="submission" date="2022-03" db="EMBL/GenBank/DDBJ databases">
        <title>Isotopic signatures of nitrous oxide derived from detoxification processes.</title>
        <authorList>
            <person name="Behrendt U."/>
            <person name="Buchen C."/>
            <person name="Well R."/>
            <person name="Ulrich A."/>
            <person name="Rohe L."/>
            <person name="Kolb S."/>
            <person name="Schloter M."/>
            <person name="Horn M.A."/>
            <person name="Augustin J."/>
        </authorList>
    </citation>
    <scope>NUCLEOTIDE SEQUENCE [LARGE SCALE GENOMIC DNA]</scope>
    <source>
        <strain evidence="2 3">S4-C24</strain>
    </source>
</reference>
<protein>
    <submittedName>
        <fullName evidence="2">SDR family oxidoreductase</fullName>
    </submittedName>
</protein>
<dbReference type="CDD" id="cd05269">
    <property type="entry name" value="TMR_SDR_a"/>
    <property type="match status" value="1"/>
</dbReference>
<organism evidence="2 3">
    <name type="scientific">Arthrobacter sulfonylureivorans</name>
    <dbReference type="NCBI Taxonomy" id="2486855"/>
    <lineage>
        <taxon>Bacteria</taxon>
        <taxon>Bacillati</taxon>
        <taxon>Actinomycetota</taxon>
        <taxon>Actinomycetes</taxon>
        <taxon>Micrococcales</taxon>
        <taxon>Micrococcaceae</taxon>
        <taxon>Arthrobacter</taxon>
    </lineage>
</organism>
<evidence type="ECO:0000259" key="1">
    <source>
        <dbReference type="Pfam" id="PF05368"/>
    </source>
</evidence>
<dbReference type="Gene3D" id="3.40.50.720">
    <property type="entry name" value="NAD(P)-binding Rossmann-like Domain"/>
    <property type="match status" value="1"/>
</dbReference>
<dbReference type="RefSeq" id="WP_241914248.1">
    <property type="nucleotide sequence ID" value="NZ_CP093326.1"/>
</dbReference>
<dbReference type="SUPFAM" id="SSF51735">
    <property type="entry name" value="NAD(P)-binding Rossmann-fold domains"/>
    <property type="match status" value="1"/>
</dbReference>
<dbReference type="InterPro" id="IPR008030">
    <property type="entry name" value="NmrA-like"/>
</dbReference>
<keyword evidence="3" id="KW-1185">Reference proteome</keyword>
<proteinExistence type="predicted"/>
<evidence type="ECO:0000313" key="2">
    <source>
        <dbReference type="EMBL" id="UNK46166.1"/>
    </source>
</evidence>
<dbReference type="Proteomes" id="UP000829069">
    <property type="component" value="Chromosome"/>
</dbReference>
<gene>
    <name evidence="2" type="ORF">MNQ99_01995</name>
</gene>
<dbReference type="PANTHER" id="PTHR47129">
    <property type="entry name" value="QUINONE OXIDOREDUCTASE 2"/>
    <property type="match status" value="1"/>
</dbReference>
<sequence>MSAPDSPAETPIAITGSTGQLGGMVAGMLAEQNLPLRLILRDPSRAPQLPGTTTARASYGDKAAVAAALQGVGTLFMVSAAEAEDRLQQHFTFIDAAIDAGVEHIVYTSFIGAAEDATFTLARDHFATEEKLRGSGLKHTLLRNNFYADILPLFADEAGVIRGPAGDGKAGFVAREDVARAAAAILAEPMPHAAFTYELTGPESVTLAEAAAAIAEATGRPTSFLNETVEEAYASRAHYGAPDWQVAAWVSTYTAIAAGELDRVTHDVDLLTGRPALSLRELFARD</sequence>
<dbReference type="InterPro" id="IPR052718">
    <property type="entry name" value="NmrA-type_oxidoreductase"/>
</dbReference>
<name>A0ABY3W9K7_9MICC</name>
<dbReference type="Pfam" id="PF05368">
    <property type="entry name" value="NmrA"/>
    <property type="match status" value="1"/>
</dbReference>